<evidence type="ECO:0000256" key="4">
    <source>
        <dbReference type="ARBA" id="ARBA00023015"/>
    </source>
</evidence>
<dbReference type="OrthoDB" id="360521at2759"/>
<evidence type="ECO:0000313" key="9">
    <source>
        <dbReference type="EMBL" id="KAF2675240.1"/>
    </source>
</evidence>
<dbReference type="InterPro" id="IPR027079">
    <property type="entry name" value="Tfb1/GTF2H1"/>
</dbReference>
<dbReference type="Proteomes" id="UP000799302">
    <property type="component" value="Unassembled WGS sequence"/>
</dbReference>
<dbReference type="GO" id="GO:0006351">
    <property type="term" value="P:DNA-templated transcription"/>
    <property type="evidence" value="ECO:0007669"/>
    <property type="project" value="InterPro"/>
</dbReference>
<dbReference type="InterPro" id="IPR011993">
    <property type="entry name" value="PH-like_dom_sf"/>
</dbReference>
<accession>A0A6A6UTU2</accession>
<dbReference type="AlphaFoldDB" id="A0A6A6UTU2"/>
<evidence type="ECO:0000259" key="8">
    <source>
        <dbReference type="PROSITE" id="PS50858"/>
    </source>
</evidence>
<keyword evidence="10" id="KW-1185">Reference proteome</keyword>
<reference evidence="9" key="1">
    <citation type="journal article" date="2020" name="Stud. Mycol.">
        <title>101 Dothideomycetes genomes: a test case for predicting lifestyles and emergence of pathogens.</title>
        <authorList>
            <person name="Haridas S."/>
            <person name="Albert R."/>
            <person name="Binder M."/>
            <person name="Bloem J."/>
            <person name="Labutti K."/>
            <person name="Salamov A."/>
            <person name="Andreopoulos B."/>
            <person name="Baker S."/>
            <person name="Barry K."/>
            <person name="Bills G."/>
            <person name="Bluhm B."/>
            <person name="Cannon C."/>
            <person name="Castanera R."/>
            <person name="Culley D."/>
            <person name="Daum C."/>
            <person name="Ezra D."/>
            <person name="Gonzalez J."/>
            <person name="Henrissat B."/>
            <person name="Kuo A."/>
            <person name="Liang C."/>
            <person name="Lipzen A."/>
            <person name="Lutzoni F."/>
            <person name="Magnuson J."/>
            <person name="Mondo S."/>
            <person name="Nolan M."/>
            <person name="Ohm R."/>
            <person name="Pangilinan J."/>
            <person name="Park H.-J."/>
            <person name="Ramirez L."/>
            <person name="Alfaro M."/>
            <person name="Sun H."/>
            <person name="Tritt A."/>
            <person name="Yoshinaga Y."/>
            <person name="Zwiers L.-H."/>
            <person name="Turgeon B."/>
            <person name="Goodwin S."/>
            <person name="Spatafora J."/>
            <person name="Crous P."/>
            <person name="Grigoriev I."/>
        </authorList>
    </citation>
    <scope>NUCLEOTIDE SEQUENCE</scope>
    <source>
        <strain evidence="9">CBS 115976</strain>
    </source>
</reference>
<dbReference type="SUPFAM" id="SSF50729">
    <property type="entry name" value="PH domain-like"/>
    <property type="match status" value="1"/>
</dbReference>
<dbReference type="PANTHER" id="PTHR12856">
    <property type="entry name" value="TRANSCRIPTION INITIATION FACTOR IIH-RELATED"/>
    <property type="match status" value="1"/>
</dbReference>
<dbReference type="GO" id="GO:0006289">
    <property type="term" value="P:nucleotide-excision repair"/>
    <property type="evidence" value="ECO:0007669"/>
    <property type="project" value="InterPro"/>
</dbReference>
<evidence type="ECO:0000256" key="1">
    <source>
        <dbReference type="ARBA" id="ARBA00004123"/>
    </source>
</evidence>
<dbReference type="Gene3D" id="2.30.29.30">
    <property type="entry name" value="Pleckstrin-homology domain (PH domain)/Phosphotyrosine-binding domain (PTB)"/>
    <property type="match status" value="1"/>
</dbReference>
<evidence type="ECO:0000256" key="6">
    <source>
        <dbReference type="ARBA" id="ARBA00023242"/>
    </source>
</evidence>
<comment type="subcellular location">
    <subcellularLocation>
        <location evidence="1">Nucleus</location>
    </subcellularLocation>
</comment>
<dbReference type="Pfam" id="PF08567">
    <property type="entry name" value="PH_TFIIH"/>
    <property type="match status" value="1"/>
</dbReference>
<evidence type="ECO:0000256" key="7">
    <source>
        <dbReference type="SAM" id="MobiDB-lite"/>
    </source>
</evidence>
<keyword evidence="4" id="KW-0805">Transcription regulation</keyword>
<organism evidence="9 10">
    <name type="scientific">Microthyrium microscopicum</name>
    <dbReference type="NCBI Taxonomy" id="703497"/>
    <lineage>
        <taxon>Eukaryota</taxon>
        <taxon>Fungi</taxon>
        <taxon>Dikarya</taxon>
        <taxon>Ascomycota</taxon>
        <taxon>Pezizomycotina</taxon>
        <taxon>Dothideomycetes</taxon>
        <taxon>Dothideomycetes incertae sedis</taxon>
        <taxon>Microthyriales</taxon>
        <taxon>Microthyriaceae</taxon>
        <taxon>Microthyrium</taxon>
    </lineage>
</organism>
<dbReference type="InterPro" id="IPR013876">
    <property type="entry name" value="TFIIH_BTF_p62_N"/>
</dbReference>
<dbReference type="SMART" id="SM00751">
    <property type="entry name" value="BSD"/>
    <property type="match status" value="1"/>
</dbReference>
<keyword evidence="3" id="KW-0677">Repeat</keyword>
<keyword evidence="6" id="KW-0539">Nucleus</keyword>
<evidence type="ECO:0000256" key="2">
    <source>
        <dbReference type="ARBA" id="ARBA00009448"/>
    </source>
</evidence>
<feature type="region of interest" description="Disordered" evidence="7">
    <location>
        <begin position="323"/>
        <end position="346"/>
    </location>
</feature>
<evidence type="ECO:0000256" key="5">
    <source>
        <dbReference type="ARBA" id="ARBA00023163"/>
    </source>
</evidence>
<feature type="domain" description="BSD" evidence="8">
    <location>
        <begin position="227"/>
        <end position="279"/>
    </location>
</feature>
<dbReference type="GO" id="GO:0000439">
    <property type="term" value="C:transcription factor TFIIH core complex"/>
    <property type="evidence" value="ECO:0007669"/>
    <property type="project" value="InterPro"/>
</dbReference>
<sequence>MAPPVKASVVYKKVDGILSITKDRQLVLFTPNVPPSSPPTLKIHTSEIRNLQQTPATKAKVSVKIVVQPPGGPAPENYVFVFSSTTAARAEAEAIMDPLKEVYANNLKSTTSASTPNAPVGSSPAASGPLAMAQVTASKTQDVLSDATLLSDFSLQKSLLDKNAQLHQRFNEAFKKLKNEADAIPLDQFSKQFWSPRIHLLRAHAMERSQTQGTYNVFSAVKPQRNNEGVVTLKLSKEQIQLIFAQHPLVRRIYDDLVPNRKKEGEFWSDFFVSRLFRKLKGEKFTASDVAAIPDLDKYLDYNEDADTGPLFAVPNIPRFLDVEGNEQDHPETYGNDDETQRPEKDQGLLRKLNTMSGKMMANVAPFDRSNLHGPVGMDEKTFDELQLKDLQGAEVDNRISLNIKETHGLFAGSSARNGQSSTVSSAAAMSDFKRQLLEPIGTPLEFNDTSKRQAASTSKGLMKSIKQRRSLLSIISDADTGLSRPTIDSAIMTHNTTIEFLHYFWDVYLSGDEGRTGELAKLVETLHKSLERIEAVATEADTELQQKQEDQRLKDQEFFKRTGKRIRAQNDASGGGKALHDLLKSTEMAVKYAETQYQRTYQEQVAQNGAQVQT</sequence>
<dbReference type="Gene3D" id="1.10.3970.10">
    <property type="entry name" value="BSD domain"/>
    <property type="match status" value="1"/>
</dbReference>
<gene>
    <name evidence="9" type="ORF">BT63DRAFT_450225</name>
</gene>
<dbReference type="CDD" id="cd13229">
    <property type="entry name" value="PH_TFIIH"/>
    <property type="match status" value="1"/>
</dbReference>
<keyword evidence="5" id="KW-0804">Transcription</keyword>
<comment type="similarity">
    <text evidence="2">Belongs to the TFB1 family.</text>
</comment>
<protein>
    <recommendedName>
        <fullName evidence="8">BSD domain-containing protein</fullName>
    </recommendedName>
</protein>
<dbReference type="InterPro" id="IPR005607">
    <property type="entry name" value="BSD_dom"/>
</dbReference>
<name>A0A6A6UTU2_9PEZI</name>
<evidence type="ECO:0000313" key="10">
    <source>
        <dbReference type="Proteomes" id="UP000799302"/>
    </source>
</evidence>
<dbReference type="InterPro" id="IPR035925">
    <property type="entry name" value="BSD_dom_sf"/>
</dbReference>
<dbReference type="PROSITE" id="PS50858">
    <property type="entry name" value="BSD"/>
    <property type="match status" value="1"/>
</dbReference>
<dbReference type="EMBL" id="MU004230">
    <property type="protein sequence ID" value="KAF2675240.1"/>
    <property type="molecule type" value="Genomic_DNA"/>
</dbReference>
<proteinExistence type="inferred from homology"/>
<evidence type="ECO:0000256" key="3">
    <source>
        <dbReference type="ARBA" id="ARBA00022737"/>
    </source>
</evidence>
<dbReference type="Pfam" id="PF03909">
    <property type="entry name" value="BSD"/>
    <property type="match status" value="2"/>
</dbReference>